<dbReference type="InterPro" id="IPR036661">
    <property type="entry name" value="Luciferase-like_sf"/>
</dbReference>
<evidence type="ECO:0000313" key="3">
    <source>
        <dbReference type="EMBL" id="RAI39868.1"/>
    </source>
</evidence>
<dbReference type="PANTHER" id="PTHR43244">
    <property type="match status" value="1"/>
</dbReference>
<dbReference type="AlphaFoldDB" id="A0A327KWX0"/>
<feature type="domain" description="Luciferase-like" evidence="2">
    <location>
        <begin position="18"/>
        <end position="307"/>
    </location>
</feature>
<keyword evidence="1" id="KW-0560">Oxidoreductase</keyword>
<evidence type="ECO:0000259" key="2">
    <source>
        <dbReference type="Pfam" id="PF00296"/>
    </source>
</evidence>
<name>A0A327KWX0_9BRAD</name>
<dbReference type="GO" id="GO:0016705">
    <property type="term" value="F:oxidoreductase activity, acting on paired donors, with incorporation or reduction of molecular oxygen"/>
    <property type="evidence" value="ECO:0007669"/>
    <property type="project" value="InterPro"/>
</dbReference>
<dbReference type="SUPFAM" id="SSF51679">
    <property type="entry name" value="Bacterial luciferase-like"/>
    <property type="match status" value="1"/>
</dbReference>
<reference evidence="3 4" key="1">
    <citation type="submission" date="2017-07" db="EMBL/GenBank/DDBJ databases">
        <title>Draft Genome Sequences of Select Purple Nonsulfur Bacteria.</title>
        <authorList>
            <person name="Lasarre B."/>
            <person name="Mckinlay J.B."/>
        </authorList>
    </citation>
    <scope>NUCLEOTIDE SEQUENCE [LARGE SCALE GENOMIC DNA]</scope>
    <source>
        <strain evidence="3 4">DSM 11907</strain>
    </source>
</reference>
<sequence length="335" mass="34425">MAGRVRIGVNFDGFVPTGEAIALAKDAVAAGAGSLWVAEHLGYREAIATCMAFAFAVPGEAALVPTAVSPYVSHAVPTAMALATLDEVAPGRAAIAVGTGNPMFLKEAGQAMVKPVAAVREFVAALRALWTGEPVHTEGDFVRLAGARLAVVPKTSIPVYVAAIGPDMLKLAGRVGDGVVLSAGLSTDSVRQSIAHCLEAATGAGRDPGKIGRAGYIFFAASRDGSAARDIVRERLAFVMRNKFLAENIKASGIAVDHEAVIAAIARRDIAGATALVSDEAVDAFGIAGTPDHCMQRLADFVAAGLDEPVLGLLGTPEDCALGLDVIRRFAAETQ</sequence>
<dbReference type="OrthoDB" id="9804736at2"/>
<proteinExistence type="predicted"/>
<dbReference type="PANTHER" id="PTHR43244:SF1">
    <property type="entry name" value="5,10-METHYLENETETRAHYDROMETHANOPTERIN REDUCTASE"/>
    <property type="match status" value="1"/>
</dbReference>
<dbReference type="RefSeq" id="WP_111356609.1">
    <property type="nucleotide sequence ID" value="NZ_NHSK01000137.1"/>
</dbReference>
<dbReference type="InterPro" id="IPR011251">
    <property type="entry name" value="Luciferase-like_dom"/>
</dbReference>
<keyword evidence="4" id="KW-1185">Reference proteome</keyword>
<dbReference type="Proteomes" id="UP000248863">
    <property type="component" value="Unassembled WGS sequence"/>
</dbReference>
<evidence type="ECO:0000313" key="4">
    <source>
        <dbReference type="Proteomes" id="UP000248863"/>
    </source>
</evidence>
<dbReference type="Gene3D" id="3.20.20.30">
    <property type="entry name" value="Luciferase-like domain"/>
    <property type="match status" value="1"/>
</dbReference>
<gene>
    <name evidence="3" type="ORF">CH338_08045</name>
</gene>
<dbReference type="Pfam" id="PF00296">
    <property type="entry name" value="Bac_luciferase"/>
    <property type="match status" value="1"/>
</dbReference>
<evidence type="ECO:0000256" key="1">
    <source>
        <dbReference type="ARBA" id="ARBA00023002"/>
    </source>
</evidence>
<protein>
    <recommendedName>
        <fullName evidence="2">Luciferase-like domain-containing protein</fullName>
    </recommendedName>
</protein>
<organism evidence="3 4">
    <name type="scientific">Rhodoplanes elegans</name>
    <dbReference type="NCBI Taxonomy" id="29408"/>
    <lineage>
        <taxon>Bacteria</taxon>
        <taxon>Pseudomonadati</taxon>
        <taxon>Pseudomonadota</taxon>
        <taxon>Alphaproteobacteria</taxon>
        <taxon>Hyphomicrobiales</taxon>
        <taxon>Nitrobacteraceae</taxon>
        <taxon>Rhodoplanes</taxon>
    </lineage>
</organism>
<dbReference type="EMBL" id="NPEU01000059">
    <property type="protein sequence ID" value="RAI39868.1"/>
    <property type="molecule type" value="Genomic_DNA"/>
</dbReference>
<comment type="caution">
    <text evidence="3">The sequence shown here is derived from an EMBL/GenBank/DDBJ whole genome shotgun (WGS) entry which is preliminary data.</text>
</comment>
<accession>A0A327KWX0</accession>
<dbReference type="InterPro" id="IPR050564">
    <property type="entry name" value="F420-G6PD/mer"/>
</dbReference>